<comment type="caution">
    <text evidence="2">The sequence shown here is derived from an EMBL/GenBank/DDBJ whole genome shotgun (WGS) entry which is preliminary data.</text>
</comment>
<dbReference type="EMBL" id="NEVM01000005">
    <property type="protein sequence ID" value="OZI31481.1"/>
    <property type="molecule type" value="Genomic_DNA"/>
</dbReference>
<dbReference type="Pfam" id="PF07876">
    <property type="entry name" value="Dabb"/>
    <property type="match status" value="1"/>
</dbReference>
<dbReference type="PROSITE" id="PS51502">
    <property type="entry name" value="S_R_A_B_BARREL"/>
    <property type="match status" value="1"/>
</dbReference>
<dbReference type="RefSeq" id="WP_094855890.1">
    <property type="nucleotide sequence ID" value="NZ_NEVM01000005.1"/>
</dbReference>
<dbReference type="SUPFAM" id="SSF54909">
    <property type="entry name" value="Dimeric alpha+beta barrel"/>
    <property type="match status" value="1"/>
</dbReference>
<dbReference type="InterPro" id="IPR011008">
    <property type="entry name" value="Dimeric_a/b-barrel"/>
</dbReference>
<dbReference type="OrthoDB" id="7282220at2"/>
<dbReference type="InterPro" id="IPR013097">
    <property type="entry name" value="Dabb"/>
</dbReference>
<protein>
    <recommendedName>
        <fullName evidence="1">Stress-response A/B barrel domain-containing protein</fullName>
    </recommendedName>
</protein>
<dbReference type="SMART" id="SM00886">
    <property type="entry name" value="Dabb"/>
    <property type="match status" value="1"/>
</dbReference>
<dbReference type="AlphaFoldDB" id="A0A261S2V8"/>
<reference evidence="3" key="1">
    <citation type="submission" date="2017-05" db="EMBL/GenBank/DDBJ databases">
        <title>Complete and WGS of Bordetella genogroups.</title>
        <authorList>
            <person name="Spilker T."/>
            <person name="Lipuma J."/>
        </authorList>
    </citation>
    <scope>NUCLEOTIDE SEQUENCE [LARGE SCALE GENOMIC DNA]</scope>
    <source>
        <strain evidence="3">AU16122</strain>
    </source>
</reference>
<evidence type="ECO:0000259" key="1">
    <source>
        <dbReference type="PROSITE" id="PS51502"/>
    </source>
</evidence>
<name>A0A261S2V8_9BORD</name>
<dbReference type="Gene3D" id="3.30.70.100">
    <property type="match status" value="1"/>
</dbReference>
<organism evidence="2 3">
    <name type="scientific">Bordetella genomosp. 10</name>
    <dbReference type="NCBI Taxonomy" id="1416804"/>
    <lineage>
        <taxon>Bacteria</taxon>
        <taxon>Pseudomonadati</taxon>
        <taxon>Pseudomonadota</taxon>
        <taxon>Betaproteobacteria</taxon>
        <taxon>Burkholderiales</taxon>
        <taxon>Alcaligenaceae</taxon>
        <taxon>Bordetella</taxon>
    </lineage>
</organism>
<proteinExistence type="predicted"/>
<keyword evidence="3" id="KW-1185">Reference proteome</keyword>
<dbReference type="Proteomes" id="UP000216020">
    <property type="component" value="Unassembled WGS sequence"/>
</dbReference>
<feature type="domain" description="Stress-response A/B barrel" evidence="1">
    <location>
        <begin position="62"/>
        <end position="175"/>
    </location>
</feature>
<evidence type="ECO:0000313" key="3">
    <source>
        <dbReference type="Proteomes" id="UP000216020"/>
    </source>
</evidence>
<accession>A0A261S2V8</accession>
<sequence length="200" mass="21722">MYDMRRLLLKGGAGSLASLFGRLPLTALPAATITAAAASCTSPPSRPPDAVFTGEAYQPGLLLHIVLFKYKPEVPARQKREAQRRFLALRESPRRDSGSPYILSITSGRQNSLEGASQGYEQGFVVTFKSGGDRNYYVGKPIVRDPGCFDPRHEEFKAFVGPLLAEQGGALVFDYFVEAQAEMSGGFPEVYLARNGRDGG</sequence>
<evidence type="ECO:0000313" key="2">
    <source>
        <dbReference type="EMBL" id="OZI31481.1"/>
    </source>
</evidence>
<gene>
    <name evidence="2" type="ORF">CAL29_26660</name>
</gene>